<reference evidence="1" key="1">
    <citation type="submission" date="2023-08" db="EMBL/GenBank/DDBJ databases">
        <title>Chromosome-level Genome Assembly of mud carp (Cirrhinus molitorella).</title>
        <authorList>
            <person name="Liu H."/>
        </authorList>
    </citation>
    <scope>NUCLEOTIDE SEQUENCE</scope>
    <source>
        <strain evidence="1">Prfri</strain>
        <tissue evidence="1">Muscle</tissue>
    </source>
</reference>
<organism evidence="1 2">
    <name type="scientific">Cirrhinus molitorella</name>
    <name type="common">mud carp</name>
    <dbReference type="NCBI Taxonomy" id="172907"/>
    <lineage>
        <taxon>Eukaryota</taxon>
        <taxon>Metazoa</taxon>
        <taxon>Chordata</taxon>
        <taxon>Craniata</taxon>
        <taxon>Vertebrata</taxon>
        <taxon>Euteleostomi</taxon>
        <taxon>Actinopterygii</taxon>
        <taxon>Neopterygii</taxon>
        <taxon>Teleostei</taxon>
        <taxon>Ostariophysi</taxon>
        <taxon>Cypriniformes</taxon>
        <taxon>Cyprinidae</taxon>
        <taxon>Labeoninae</taxon>
        <taxon>Labeonini</taxon>
        <taxon>Cirrhinus</taxon>
    </lineage>
</organism>
<dbReference type="EMBL" id="JAUYZG010000022">
    <property type="protein sequence ID" value="KAK2872402.1"/>
    <property type="molecule type" value="Genomic_DNA"/>
</dbReference>
<evidence type="ECO:0000313" key="1">
    <source>
        <dbReference type="EMBL" id="KAK2872402.1"/>
    </source>
</evidence>
<sequence length="91" mass="10524">MTSRHYAVCVKSTAVRAFPKTNAAIFHGNSLRSGYLPHYKHPQREINRHFVLALRSRFKEPCRGQWVDLLGVNDIRKRGDRIVCYVPLACE</sequence>
<evidence type="ECO:0000313" key="2">
    <source>
        <dbReference type="Proteomes" id="UP001187343"/>
    </source>
</evidence>
<dbReference type="AlphaFoldDB" id="A0AA88TC11"/>
<proteinExistence type="predicted"/>
<gene>
    <name evidence="1" type="ORF">Q8A67_022299</name>
</gene>
<accession>A0AA88TC11</accession>
<dbReference type="Proteomes" id="UP001187343">
    <property type="component" value="Unassembled WGS sequence"/>
</dbReference>
<keyword evidence="2" id="KW-1185">Reference proteome</keyword>
<protein>
    <submittedName>
        <fullName evidence="1">Uncharacterized protein</fullName>
    </submittedName>
</protein>
<name>A0AA88TC11_9TELE</name>
<comment type="caution">
    <text evidence="1">The sequence shown here is derived from an EMBL/GenBank/DDBJ whole genome shotgun (WGS) entry which is preliminary data.</text>
</comment>